<evidence type="ECO:0000256" key="2">
    <source>
        <dbReference type="ARBA" id="ARBA00022692"/>
    </source>
</evidence>
<dbReference type="InterPro" id="IPR019424">
    <property type="entry name" value="7TM_GPCR_Srsx"/>
</dbReference>
<dbReference type="GO" id="GO:0016020">
    <property type="term" value="C:membrane"/>
    <property type="evidence" value="ECO:0007669"/>
    <property type="project" value="UniProtKB-SubCell"/>
</dbReference>
<dbReference type="InterPro" id="IPR017452">
    <property type="entry name" value="GPCR_Rhodpsn_7TM"/>
</dbReference>
<dbReference type="SUPFAM" id="SSF81321">
    <property type="entry name" value="Family A G protein-coupled receptor-like"/>
    <property type="match status" value="1"/>
</dbReference>
<proteinExistence type="predicted"/>
<accession>A0A7I4YNC0</accession>
<reference evidence="8" key="1">
    <citation type="submission" date="2020-12" db="UniProtKB">
        <authorList>
            <consortium name="WormBaseParasite"/>
        </authorList>
    </citation>
    <scope>IDENTIFICATION</scope>
    <source>
        <strain evidence="8">MHco3</strain>
    </source>
</reference>
<feature type="transmembrane region" description="Helical" evidence="5">
    <location>
        <begin position="44"/>
        <end position="62"/>
    </location>
</feature>
<dbReference type="InterPro" id="IPR047130">
    <property type="entry name" value="7TM_GPCR_Srsx_nematod"/>
</dbReference>
<evidence type="ECO:0000256" key="3">
    <source>
        <dbReference type="ARBA" id="ARBA00022989"/>
    </source>
</evidence>
<dbReference type="GO" id="GO:0004930">
    <property type="term" value="F:G protein-coupled receptor activity"/>
    <property type="evidence" value="ECO:0007669"/>
    <property type="project" value="InterPro"/>
</dbReference>
<dbReference type="PANTHER" id="PTHR23360:SF5">
    <property type="entry name" value="G-PROTEIN COUPLED RECEPTORS FAMILY 1 PROFILE DOMAIN-CONTAINING PROTEIN"/>
    <property type="match status" value="1"/>
</dbReference>
<evidence type="ECO:0000256" key="1">
    <source>
        <dbReference type="ARBA" id="ARBA00004370"/>
    </source>
</evidence>
<evidence type="ECO:0000313" key="7">
    <source>
        <dbReference type="Proteomes" id="UP000025227"/>
    </source>
</evidence>
<dbReference type="WBParaSite" id="HCON_00125280-00001">
    <property type="protein sequence ID" value="HCON_00125280-00001"/>
    <property type="gene ID" value="HCON_00125280"/>
</dbReference>
<dbReference type="Gene3D" id="1.20.1070.10">
    <property type="entry name" value="Rhodopsin 7-helix transmembrane proteins"/>
    <property type="match status" value="1"/>
</dbReference>
<dbReference type="SMART" id="SM01381">
    <property type="entry name" value="7TM_GPCR_Srsx"/>
    <property type="match status" value="1"/>
</dbReference>
<evidence type="ECO:0000259" key="6">
    <source>
        <dbReference type="PROSITE" id="PS50262"/>
    </source>
</evidence>
<feature type="transmembrane region" description="Helical" evidence="5">
    <location>
        <begin position="121"/>
        <end position="144"/>
    </location>
</feature>
<keyword evidence="7" id="KW-1185">Reference proteome</keyword>
<organism evidence="7 8">
    <name type="scientific">Haemonchus contortus</name>
    <name type="common">Barber pole worm</name>
    <dbReference type="NCBI Taxonomy" id="6289"/>
    <lineage>
        <taxon>Eukaryota</taxon>
        <taxon>Metazoa</taxon>
        <taxon>Ecdysozoa</taxon>
        <taxon>Nematoda</taxon>
        <taxon>Chromadorea</taxon>
        <taxon>Rhabditida</taxon>
        <taxon>Rhabditina</taxon>
        <taxon>Rhabditomorpha</taxon>
        <taxon>Strongyloidea</taxon>
        <taxon>Trichostrongylidae</taxon>
        <taxon>Haemonchus</taxon>
    </lineage>
</organism>
<protein>
    <submittedName>
        <fullName evidence="8">G_PROTEIN_RECEP_F1_2 domain-containing protein</fullName>
    </submittedName>
</protein>
<keyword evidence="3 5" id="KW-1133">Transmembrane helix</keyword>
<feature type="transmembrane region" description="Helical" evidence="5">
    <location>
        <begin position="12"/>
        <end position="32"/>
    </location>
</feature>
<evidence type="ECO:0000256" key="5">
    <source>
        <dbReference type="SAM" id="Phobius"/>
    </source>
</evidence>
<feature type="transmembrane region" description="Helical" evidence="5">
    <location>
        <begin position="242"/>
        <end position="263"/>
    </location>
</feature>
<dbReference type="AlphaFoldDB" id="A0A7I4YNC0"/>
<comment type="subcellular location">
    <subcellularLocation>
        <location evidence="1">Membrane</location>
    </subcellularLocation>
</comment>
<feature type="transmembrane region" description="Helical" evidence="5">
    <location>
        <begin position="169"/>
        <end position="191"/>
    </location>
</feature>
<evidence type="ECO:0000313" key="8">
    <source>
        <dbReference type="WBParaSite" id="HCON_00125280-00001"/>
    </source>
</evidence>
<keyword evidence="4 5" id="KW-0472">Membrane</keyword>
<feature type="domain" description="G-protein coupled receptors family 1 profile" evidence="6">
    <location>
        <begin position="24"/>
        <end position="260"/>
    </location>
</feature>
<feature type="transmembrane region" description="Helical" evidence="5">
    <location>
        <begin position="203"/>
        <end position="222"/>
    </location>
</feature>
<dbReference type="PROSITE" id="PS50262">
    <property type="entry name" value="G_PROTEIN_RECEP_F1_2"/>
    <property type="match status" value="1"/>
</dbReference>
<dbReference type="Proteomes" id="UP000025227">
    <property type="component" value="Unplaced"/>
</dbReference>
<dbReference type="InterPro" id="IPR000276">
    <property type="entry name" value="GPCR_Rhodpsn"/>
</dbReference>
<feature type="transmembrane region" description="Helical" evidence="5">
    <location>
        <begin position="82"/>
        <end position="100"/>
    </location>
</feature>
<dbReference type="Pfam" id="PF10320">
    <property type="entry name" value="7TM_GPCR_Srsx"/>
    <property type="match status" value="1"/>
</dbReference>
<evidence type="ECO:0000256" key="4">
    <source>
        <dbReference type="ARBA" id="ARBA00023136"/>
    </source>
</evidence>
<dbReference type="PANTHER" id="PTHR23360">
    <property type="entry name" value="G-PROTEIN COUPLED RECEPTORS FAMILY 1 PROFILE DOMAIN-CONTAINING PROTEIN-RELATED"/>
    <property type="match status" value="1"/>
</dbReference>
<keyword evidence="2 5" id="KW-0812">Transmembrane</keyword>
<sequence length="299" mass="33754">MAPNILSTAYQVFYIVIPTISLIGNAAIVYVTVRSRSLRSPCNILIGLISLGELVHMFGHYIMVASHNIIENHLMRQDLCGYWQMLPLTGMFFASTLLLNTAIDRLLSTRKFYNPLIKTQYYLYTSVHIGVGLAVAVGMEAMIFSNSTSDLYILCVITAPLLGRSRTPYFLIACSTDFFVLVCYLLLVILLRKTRLSQESSKQIYRSVAVISVTAVFGYFSATAITSLDIILHLDYDKMNLTLFAGVLVNFTCAANFFIYYFISKIYRREFDQYLFIGILKKAVNCGQIPRIHGWASAR</sequence>
<dbReference type="CDD" id="cd00637">
    <property type="entry name" value="7tm_classA_rhodopsin-like"/>
    <property type="match status" value="1"/>
</dbReference>
<name>A0A7I4YNC0_HAECO</name>